<evidence type="ECO:0000256" key="5">
    <source>
        <dbReference type="ARBA" id="ARBA00023237"/>
    </source>
</evidence>
<proteinExistence type="inferred from homology"/>
<evidence type="ECO:0000256" key="2">
    <source>
        <dbReference type="ARBA" id="ARBA00006275"/>
    </source>
</evidence>
<feature type="domain" description="SusD-like N-terminal" evidence="7">
    <location>
        <begin position="78"/>
        <end position="218"/>
    </location>
</feature>
<evidence type="ECO:0000256" key="1">
    <source>
        <dbReference type="ARBA" id="ARBA00004442"/>
    </source>
</evidence>
<dbReference type="GO" id="GO:0009279">
    <property type="term" value="C:cell outer membrane"/>
    <property type="evidence" value="ECO:0007669"/>
    <property type="project" value="UniProtKB-SubCell"/>
</dbReference>
<dbReference type="InterPro" id="IPR011990">
    <property type="entry name" value="TPR-like_helical_dom_sf"/>
</dbReference>
<evidence type="ECO:0000313" key="8">
    <source>
        <dbReference type="EMBL" id="REC47553.1"/>
    </source>
</evidence>
<feature type="domain" description="RagB/SusD" evidence="6">
    <location>
        <begin position="313"/>
        <end position="432"/>
    </location>
</feature>
<gene>
    <name evidence="8" type="ORF">DRF67_10955</name>
</gene>
<dbReference type="Pfam" id="PF07980">
    <property type="entry name" value="SusD_RagB"/>
    <property type="match status" value="1"/>
</dbReference>
<evidence type="ECO:0000259" key="6">
    <source>
        <dbReference type="Pfam" id="PF07980"/>
    </source>
</evidence>
<dbReference type="SUPFAM" id="SSF48452">
    <property type="entry name" value="TPR-like"/>
    <property type="match status" value="1"/>
</dbReference>
<protein>
    <submittedName>
        <fullName evidence="8">RagB/SusD family nutrient uptake outer membrane protein</fullName>
    </submittedName>
</protein>
<reference evidence="8 9" key="1">
    <citation type="submission" date="2018-06" db="EMBL/GenBank/DDBJ databases">
        <title>Novel Chryseobacterium species.</title>
        <authorList>
            <person name="Newman J."/>
            <person name="Hugo C."/>
            <person name="Oosthuizen L."/>
            <person name="Charimba G."/>
        </authorList>
    </citation>
    <scope>NUCLEOTIDE SEQUENCE [LARGE SCALE GENOMIC DNA]</scope>
    <source>
        <strain evidence="8 9">7_F195</strain>
    </source>
</reference>
<dbReference type="PROSITE" id="PS51257">
    <property type="entry name" value="PROKAR_LIPOPROTEIN"/>
    <property type="match status" value="1"/>
</dbReference>
<sequence>MKTIVKPYMIIIAVSAALTTVSCEQWIETDFPSNQLPTELVFEDEQTAEAALAGLYANLWNNSLISGGSDGMGLLLGLYTDDTASVSSPGSNSIIDLYYNQQISSNLIVSNVWTNAYQHIYAANSIIEGVKNSKTLSQSARNRITGETLFIRSLLYFYLQQIYGEIPYTDTTDYQINSKLSKLSADDLLSRIDADLEQAVNLLPSAYRNAERIYVNKSIANLLWAKLKILRKQWPEAENLLQLVLQSSDYAFQNDITKVFQKTGTHIIWQLKPKNSGDATKEAALYNFSGIPTTYMLNVNLVNSFSANDLRKQNYIATVTSQGQTNYRAVKYKNLAGANTSEDSVIFRLEEVYLLYAEVLIQQNKVAEAIPYINRTRQRAGLSALSTGLNPTSAKEELKQEKRKEFFSEHGIRFFDLKRWGQLDQLLSVKANWKSYHRQWPLPQKELLLNPNLNPQNEGY</sequence>
<dbReference type="Gene3D" id="1.25.40.390">
    <property type="match status" value="1"/>
</dbReference>
<accession>A0A3D9B1T0</accession>
<evidence type="ECO:0000256" key="4">
    <source>
        <dbReference type="ARBA" id="ARBA00023136"/>
    </source>
</evidence>
<evidence type="ECO:0000259" key="7">
    <source>
        <dbReference type="Pfam" id="PF14322"/>
    </source>
</evidence>
<dbReference type="InterPro" id="IPR033985">
    <property type="entry name" value="SusD-like_N"/>
</dbReference>
<keyword evidence="5" id="KW-0998">Cell outer membrane</keyword>
<evidence type="ECO:0000313" key="9">
    <source>
        <dbReference type="Proteomes" id="UP000256257"/>
    </source>
</evidence>
<dbReference type="Proteomes" id="UP000256257">
    <property type="component" value="Unassembled WGS sequence"/>
</dbReference>
<evidence type="ECO:0000256" key="3">
    <source>
        <dbReference type="ARBA" id="ARBA00022729"/>
    </source>
</evidence>
<dbReference type="EMBL" id="QNVV01000008">
    <property type="protein sequence ID" value="REC47553.1"/>
    <property type="molecule type" value="Genomic_DNA"/>
</dbReference>
<organism evidence="8 9">
    <name type="scientific">Chryseobacterium pennipullorum</name>
    <dbReference type="NCBI Taxonomy" id="2258963"/>
    <lineage>
        <taxon>Bacteria</taxon>
        <taxon>Pseudomonadati</taxon>
        <taxon>Bacteroidota</taxon>
        <taxon>Flavobacteriia</taxon>
        <taxon>Flavobacteriales</taxon>
        <taxon>Weeksellaceae</taxon>
        <taxon>Chryseobacterium group</taxon>
        <taxon>Chryseobacterium</taxon>
    </lineage>
</organism>
<keyword evidence="3" id="KW-0732">Signal</keyword>
<dbReference type="OrthoDB" id="621570at2"/>
<dbReference type="Pfam" id="PF14322">
    <property type="entry name" value="SusD-like_3"/>
    <property type="match status" value="1"/>
</dbReference>
<comment type="similarity">
    <text evidence="2">Belongs to the SusD family.</text>
</comment>
<keyword evidence="4" id="KW-0472">Membrane</keyword>
<comment type="subcellular location">
    <subcellularLocation>
        <location evidence="1">Cell outer membrane</location>
    </subcellularLocation>
</comment>
<dbReference type="InterPro" id="IPR012944">
    <property type="entry name" value="SusD_RagB_dom"/>
</dbReference>
<dbReference type="CDD" id="cd08977">
    <property type="entry name" value="SusD"/>
    <property type="match status" value="1"/>
</dbReference>
<dbReference type="AlphaFoldDB" id="A0A3D9B1T0"/>
<comment type="caution">
    <text evidence="8">The sequence shown here is derived from an EMBL/GenBank/DDBJ whole genome shotgun (WGS) entry which is preliminary data.</text>
</comment>
<name>A0A3D9B1T0_9FLAO</name>
<keyword evidence="9" id="KW-1185">Reference proteome</keyword>